<dbReference type="AlphaFoldDB" id="A0A162MPU3"/>
<feature type="region of interest" description="Disordered" evidence="1">
    <location>
        <begin position="79"/>
        <end position="102"/>
    </location>
</feature>
<reference evidence="2 3" key="1">
    <citation type="submission" date="2015-06" db="EMBL/GenBank/DDBJ databases">
        <title>Expansion of signal transduction pathways in fungi by whole-genome duplication.</title>
        <authorList>
            <consortium name="DOE Joint Genome Institute"/>
            <person name="Corrochano L.M."/>
            <person name="Kuo A."/>
            <person name="Marcet-Houben M."/>
            <person name="Polaino S."/>
            <person name="Salamov A."/>
            <person name="Villalobos J.M."/>
            <person name="Alvarez M.I."/>
            <person name="Avalos J."/>
            <person name="Benito E.P."/>
            <person name="Benoit I."/>
            <person name="Burger G."/>
            <person name="Camino L.P."/>
            <person name="Canovas D."/>
            <person name="Cerda-Olmedo E."/>
            <person name="Cheng J.-F."/>
            <person name="Dominguez A."/>
            <person name="Elias M."/>
            <person name="Eslava A.P."/>
            <person name="Glaser F."/>
            <person name="Grimwood J."/>
            <person name="Gutierrez G."/>
            <person name="Heitman J."/>
            <person name="Henrissat B."/>
            <person name="Iturriaga E.A."/>
            <person name="Lang B.F."/>
            <person name="Lavin J.L."/>
            <person name="Lee S."/>
            <person name="Li W."/>
            <person name="Lindquist E."/>
            <person name="Lopez-Garcia S."/>
            <person name="Luque E.M."/>
            <person name="Marcos A.T."/>
            <person name="Martin J."/>
            <person name="Mccluskey K."/>
            <person name="Medina H.R."/>
            <person name="Miralles-Duran A."/>
            <person name="Miyazaki A."/>
            <person name="Munoz-Torres E."/>
            <person name="Oguiza J.A."/>
            <person name="Ohm R."/>
            <person name="Olmedo M."/>
            <person name="Orejas M."/>
            <person name="Ortiz-Castellanos L."/>
            <person name="Pisabarro A.G."/>
            <person name="Rodriguez-Romero J."/>
            <person name="Ruiz-Herrera J."/>
            <person name="Ruiz-Vazquez R."/>
            <person name="Sanz C."/>
            <person name="Schackwitz W."/>
            <person name="Schmutz J."/>
            <person name="Shahriari M."/>
            <person name="Shelest E."/>
            <person name="Silva-Franco F."/>
            <person name="Soanes D."/>
            <person name="Syed K."/>
            <person name="Tagua V.G."/>
            <person name="Talbot N.J."/>
            <person name="Thon M."/>
            <person name="De Vries R.P."/>
            <person name="Wiebenga A."/>
            <person name="Yadav J.S."/>
            <person name="Braun E.L."/>
            <person name="Baker S."/>
            <person name="Garre V."/>
            <person name="Horwitz B."/>
            <person name="Torres-Martinez S."/>
            <person name="Idnurm A."/>
            <person name="Herrera-Estrella A."/>
            <person name="Gabaldon T."/>
            <person name="Grigoriev I.V."/>
        </authorList>
    </citation>
    <scope>NUCLEOTIDE SEQUENCE [LARGE SCALE GENOMIC DNA]</scope>
    <source>
        <strain evidence="2 3">CBS 277.49</strain>
    </source>
</reference>
<comment type="caution">
    <text evidence="2">The sequence shown here is derived from an EMBL/GenBank/DDBJ whole genome shotgun (WGS) entry which is preliminary data.</text>
</comment>
<dbReference type="VEuPathDB" id="FungiDB:MUCCIDRAFT_110945"/>
<proteinExistence type="predicted"/>
<sequence length="148" mass="17212">MGHWRCDGDYWPLVLRRLFSLNWSHESQDDGGTGELRSKVQEALTSDFSAFTRQQETEEEALRKRQAKERALQIKEEIRRRLAAAPTEPPRQKETLPSGFGEPMRIWYGEHPRLSEEARIRKAMQSVLGAAPCYARLCPRQKDHTEPH</sequence>
<evidence type="ECO:0000313" key="2">
    <source>
        <dbReference type="EMBL" id="OAD04065.1"/>
    </source>
</evidence>
<name>A0A162MPU3_MUCCL</name>
<protein>
    <submittedName>
        <fullName evidence="2">Uncharacterized protein</fullName>
    </submittedName>
</protein>
<dbReference type="STRING" id="747725.A0A162MPU3"/>
<evidence type="ECO:0000256" key="1">
    <source>
        <dbReference type="SAM" id="MobiDB-lite"/>
    </source>
</evidence>
<dbReference type="EMBL" id="AMYB01000004">
    <property type="protein sequence ID" value="OAD04065.1"/>
    <property type="molecule type" value="Genomic_DNA"/>
</dbReference>
<dbReference type="Proteomes" id="UP000077051">
    <property type="component" value="Unassembled WGS sequence"/>
</dbReference>
<accession>A0A162MPU3</accession>
<keyword evidence="3" id="KW-1185">Reference proteome</keyword>
<gene>
    <name evidence="2" type="ORF">MUCCIDRAFT_110945</name>
</gene>
<evidence type="ECO:0000313" key="3">
    <source>
        <dbReference type="Proteomes" id="UP000077051"/>
    </source>
</evidence>
<organism evidence="2 3">
    <name type="scientific">Mucor lusitanicus CBS 277.49</name>
    <dbReference type="NCBI Taxonomy" id="747725"/>
    <lineage>
        <taxon>Eukaryota</taxon>
        <taxon>Fungi</taxon>
        <taxon>Fungi incertae sedis</taxon>
        <taxon>Mucoromycota</taxon>
        <taxon>Mucoromycotina</taxon>
        <taxon>Mucoromycetes</taxon>
        <taxon>Mucorales</taxon>
        <taxon>Mucorineae</taxon>
        <taxon>Mucoraceae</taxon>
        <taxon>Mucor</taxon>
    </lineage>
</organism>